<name>A0A0K1PMD8_9BACT</name>
<evidence type="ECO:0000313" key="1">
    <source>
        <dbReference type="EMBL" id="AKU94692.1"/>
    </source>
</evidence>
<keyword evidence="2" id="KW-1185">Reference proteome</keyword>
<dbReference type="KEGG" id="llu:AKJ09_01356"/>
<accession>A0A0K1PMD8</accession>
<dbReference type="AlphaFoldDB" id="A0A0K1PMD8"/>
<evidence type="ECO:0000313" key="2">
    <source>
        <dbReference type="Proteomes" id="UP000064967"/>
    </source>
</evidence>
<gene>
    <name evidence="1" type="ORF">AKJ09_01356</name>
</gene>
<dbReference type="Proteomes" id="UP000064967">
    <property type="component" value="Chromosome"/>
</dbReference>
<sequence length="241" mass="26585">MIGSWSFGALVDERKDRHDARSCSMTTAHTTLSEPIKTPACIVTAPSVSFSTLAKVMGPLAPEALARLLRAHKYPTGGAMRSYENARKQAIDFLVDGTPLDPNGALRPHEREVVEAMARVNPKVPEWVRAVRPNPRADVWQIHGVAVSMNADVELEGYIACGAAKFCFTKEPLARGVGSTMAALLWYYNACVLRLPLVRPGHCVIYEPRLPWVHLPSHKPERQLEKLELACSIVSAIWPTI</sequence>
<protein>
    <submittedName>
        <fullName evidence="1">Uncharacterized protein</fullName>
    </submittedName>
</protein>
<dbReference type="STRING" id="1391654.AKJ09_01356"/>
<organism evidence="1 2">
    <name type="scientific">Labilithrix luteola</name>
    <dbReference type="NCBI Taxonomy" id="1391654"/>
    <lineage>
        <taxon>Bacteria</taxon>
        <taxon>Pseudomonadati</taxon>
        <taxon>Myxococcota</taxon>
        <taxon>Polyangia</taxon>
        <taxon>Polyangiales</taxon>
        <taxon>Labilitrichaceae</taxon>
        <taxon>Labilithrix</taxon>
    </lineage>
</organism>
<dbReference type="EMBL" id="CP012333">
    <property type="protein sequence ID" value="AKU94692.1"/>
    <property type="molecule type" value="Genomic_DNA"/>
</dbReference>
<reference evidence="1 2" key="1">
    <citation type="submission" date="2015-08" db="EMBL/GenBank/DDBJ databases">
        <authorList>
            <person name="Babu N.S."/>
            <person name="Beckwith C.J."/>
            <person name="Beseler K.G."/>
            <person name="Brison A."/>
            <person name="Carone J.V."/>
            <person name="Caskin T.P."/>
            <person name="Diamond M."/>
            <person name="Durham M.E."/>
            <person name="Foxe J.M."/>
            <person name="Go M."/>
            <person name="Henderson B.A."/>
            <person name="Jones I.B."/>
            <person name="McGettigan J.A."/>
            <person name="Micheletti S.J."/>
            <person name="Nasrallah M.E."/>
            <person name="Ortiz D."/>
            <person name="Piller C.R."/>
            <person name="Privatt S.R."/>
            <person name="Schneider S.L."/>
            <person name="Sharp S."/>
            <person name="Smith T.C."/>
            <person name="Stanton J.D."/>
            <person name="Ullery H.E."/>
            <person name="Wilson R.J."/>
            <person name="Serrano M.G."/>
            <person name="Buck G."/>
            <person name="Lee V."/>
            <person name="Wang Y."/>
            <person name="Carvalho R."/>
            <person name="Voegtly L."/>
            <person name="Shi R."/>
            <person name="Duckworth R."/>
            <person name="Johnson A."/>
            <person name="Loviza R."/>
            <person name="Walstead R."/>
            <person name="Shah Z."/>
            <person name="Kiflezghi M."/>
            <person name="Wade K."/>
            <person name="Ball S.L."/>
            <person name="Bradley K.W."/>
            <person name="Asai D.J."/>
            <person name="Bowman C.A."/>
            <person name="Russell D.A."/>
            <person name="Pope W.H."/>
            <person name="Jacobs-Sera D."/>
            <person name="Hendrix R.W."/>
            <person name="Hatfull G.F."/>
        </authorList>
    </citation>
    <scope>NUCLEOTIDE SEQUENCE [LARGE SCALE GENOMIC DNA]</scope>
    <source>
        <strain evidence="1 2">DSM 27648</strain>
    </source>
</reference>
<proteinExistence type="predicted"/>